<dbReference type="RefSeq" id="WP_154313320.1">
    <property type="nucleotide sequence ID" value="NZ_WKKW01000003.1"/>
</dbReference>
<organism evidence="1 2">
    <name type="scientific">Bifidobacterium asteroides</name>
    <dbReference type="NCBI Taxonomy" id="1684"/>
    <lineage>
        <taxon>Bacteria</taxon>
        <taxon>Bacillati</taxon>
        <taxon>Actinomycetota</taxon>
        <taxon>Actinomycetes</taxon>
        <taxon>Bifidobacteriales</taxon>
        <taxon>Bifidobacteriaceae</taxon>
        <taxon>Bifidobacterium</taxon>
    </lineage>
</organism>
<comment type="caution">
    <text evidence="1">The sequence shown here is derived from an EMBL/GenBank/DDBJ whole genome shotgun (WGS) entry which is preliminary data.</text>
</comment>
<proteinExistence type="predicted"/>
<reference evidence="1 2" key="1">
    <citation type="submission" date="2019-11" db="EMBL/GenBank/DDBJ databases">
        <title>Draft Genome Sequence of Plant Growth-Promoting Rhizosphere-Associated Bacteria.</title>
        <authorList>
            <person name="Vasilyev I.Y."/>
            <person name="Radchenko V."/>
            <person name="Ilnitskaya E.V."/>
        </authorList>
    </citation>
    <scope>NUCLEOTIDE SEQUENCE [LARGE SCALE GENOMIC DNA]</scope>
    <source>
        <strain evidence="1 2">VRA_9sq_n</strain>
    </source>
</reference>
<dbReference type="InterPro" id="IPR025935">
    <property type="entry name" value="AbiH"/>
</dbReference>
<dbReference type="Proteomes" id="UP000436357">
    <property type="component" value="Unassembled WGS sequence"/>
</dbReference>
<protein>
    <recommendedName>
        <fullName evidence="3">Bacteriophage abortive infection AbiH</fullName>
    </recommendedName>
</protein>
<dbReference type="OrthoDB" id="9810135at2"/>
<accession>A0A6N7TXW5</accession>
<name>A0A6N7TXW5_9BIFI</name>
<evidence type="ECO:0000313" key="1">
    <source>
        <dbReference type="EMBL" id="MSD91098.1"/>
    </source>
</evidence>
<dbReference type="EMBL" id="WKKW01000003">
    <property type="protein sequence ID" value="MSD91098.1"/>
    <property type="molecule type" value="Genomic_DNA"/>
</dbReference>
<evidence type="ECO:0000313" key="2">
    <source>
        <dbReference type="Proteomes" id="UP000436357"/>
    </source>
</evidence>
<evidence type="ECO:0008006" key="3">
    <source>
        <dbReference type="Google" id="ProtNLM"/>
    </source>
</evidence>
<sequence length="419" mass="48907">MSSNSQLLILGNGFDLQCGLKSSFNDFMKTRLEKVQEISKVLKVSKHLTYIDITRPDGILRKGNLLSYWLWKKGLTVWDFILYEDRQQRTWYDIEDCIRTWVDYHLAPDNASYKNHILQICLDYGKSDQNKDSNSAFPVKAEQYVLMYACDLYRWDGQPGTLLDILLRELRRYEQAFANYLQEQIEENSDYLIRATSLLTNLVNDQTSVPAFNANISAKQYKGDSASVNILDFNYTYPIIEDWGNKPTCLNVHGLANKRNIIFGIDGTKLSTDHEYYANIVKFTKTYRLMALSSHSHRSLVRPYLSYSPGGVTDMIKFFGHSLGDADYSYFQAIFDEVDLYESNTRLIFYYNKHRLNDEEETRQREKSVQEEMFEKVNRLIVTYGQTQNNKDHGKNLLHKLLLEGRLTIKQAPMGRHKK</sequence>
<dbReference type="AlphaFoldDB" id="A0A6N7TXW5"/>
<gene>
    <name evidence="1" type="ORF">GKC41_05430</name>
</gene>
<dbReference type="Pfam" id="PF14253">
    <property type="entry name" value="AbiH"/>
    <property type="match status" value="1"/>
</dbReference>